<proteinExistence type="predicted"/>
<accession>A0A3P3VK18</accession>
<reference evidence="1 2" key="1">
    <citation type="submission" date="2018-08" db="EMBL/GenBank/DDBJ databases">
        <authorList>
            <person name="Khan S.A."/>
        </authorList>
    </citation>
    <scope>NUCLEOTIDE SEQUENCE [LARGE SCALE GENOMIC DNA]</scope>
    <source>
        <strain evidence="1 2">GTF-13</strain>
    </source>
</reference>
<keyword evidence="2" id="KW-1185">Reference proteome</keyword>
<dbReference type="RefSeq" id="WP_125017405.1">
    <property type="nucleotide sequence ID" value="NZ_QWEZ01000002.1"/>
</dbReference>
<evidence type="ECO:0000313" key="1">
    <source>
        <dbReference type="EMBL" id="RRJ83072.1"/>
    </source>
</evidence>
<dbReference type="EMBL" id="QWEZ01000002">
    <property type="protein sequence ID" value="RRJ83072.1"/>
    <property type="molecule type" value="Genomic_DNA"/>
</dbReference>
<evidence type="ECO:0000313" key="2">
    <source>
        <dbReference type="Proteomes" id="UP000280792"/>
    </source>
</evidence>
<comment type="caution">
    <text evidence="1">The sequence shown here is derived from an EMBL/GenBank/DDBJ whole genome shotgun (WGS) entry which is preliminary data.</text>
</comment>
<name>A0A3P3VK18_9GAMM</name>
<organism evidence="1 2">
    <name type="scientific">Aestuariirhabdus litorea</name>
    <dbReference type="NCBI Taxonomy" id="2528527"/>
    <lineage>
        <taxon>Bacteria</taxon>
        <taxon>Pseudomonadati</taxon>
        <taxon>Pseudomonadota</taxon>
        <taxon>Gammaproteobacteria</taxon>
        <taxon>Oceanospirillales</taxon>
        <taxon>Aestuariirhabdaceae</taxon>
        <taxon>Aestuariirhabdus</taxon>
    </lineage>
</organism>
<dbReference type="AlphaFoldDB" id="A0A3P3VK18"/>
<dbReference type="Proteomes" id="UP000280792">
    <property type="component" value="Unassembled WGS sequence"/>
</dbReference>
<reference evidence="1 2" key="2">
    <citation type="submission" date="2018-12" db="EMBL/GenBank/DDBJ databases">
        <title>Simiduia agarivorans gen. nov., sp. nov., a marine, agarolytic bacterium isolated from shallow coastal water from Keelung, Taiwan.</title>
        <authorList>
            <person name="Shieh W.Y."/>
        </authorList>
    </citation>
    <scope>NUCLEOTIDE SEQUENCE [LARGE SCALE GENOMIC DNA]</scope>
    <source>
        <strain evidence="1 2">GTF-13</strain>
    </source>
</reference>
<gene>
    <name evidence="1" type="ORF">D0544_14625</name>
</gene>
<protein>
    <submittedName>
        <fullName evidence="1">Uncharacterized protein</fullName>
    </submittedName>
</protein>
<sequence length="83" mass="9100">MPADKAGTSGALKVSNTTLDALRRSGLGDETLSLWLHESANSTDQQQEIEPSQPAPLLAFKASTDQALGERWHHYQKQVPEQD</sequence>